<evidence type="ECO:0000313" key="8">
    <source>
        <dbReference type="Proteomes" id="UP000319353"/>
    </source>
</evidence>
<dbReference type="GO" id="GO:0004300">
    <property type="term" value="F:enoyl-CoA hydratase activity"/>
    <property type="evidence" value="ECO:0007669"/>
    <property type="project" value="TreeGrafter"/>
</dbReference>
<dbReference type="PANTHER" id="PTHR43612:SF3">
    <property type="entry name" value="TRIFUNCTIONAL ENZYME SUBUNIT ALPHA, MITOCHONDRIAL"/>
    <property type="match status" value="1"/>
</dbReference>
<evidence type="ECO:0000313" key="7">
    <source>
        <dbReference type="EMBL" id="TMI96480.1"/>
    </source>
</evidence>
<dbReference type="InterPro" id="IPR006176">
    <property type="entry name" value="3-OHacyl-CoA_DH_NAD-bd"/>
</dbReference>
<gene>
    <name evidence="7" type="ORF">E6H01_13835</name>
</gene>
<evidence type="ECO:0000256" key="4">
    <source>
        <dbReference type="SAM" id="MobiDB-lite"/>
    </source>
</evidence>
<evidence type="ECO:0000259" key="5">
    <source>
        <dbReference type="Pfam" id="PF00725"/>
    </source>
</evidence>
<evidence type="ECO:0000256" key="1">
    <source>
        <dbReference type="ARBA" id="ARBA00005086"/>
    </source>
</evidence>
<proteinExistence type="inferred from homology"/>
<evidence type="ECO:0008006" key="9">
    <source>
        <dbReference type="Google" id="ProtNLM"/>
    </source>
</evidence>
<dbReference type="Gene3D" id="3.40.50.720">
    <property type="entry name" value="NAD(P)-binding Rossmann-like Domain"/>
    <property type="match status" value="1"/>
</dbReference>
<dbReference type="SUPFAM" id="SSF51735">
    <property type="entry name" value="NAD(P)-binding Rossmann-fold domains"/>
    <property type="match status" value="1"/>
</dbReference>
<feature type="region of interest" description="Disordered" evidence="4">
    <location>
        <begin position="1"/>
        <end position="21"/>
    </location>
</feature>
<feature type="domain" description="3-hydroxyacyl-CoA dehydrogenase NAD binding" evidence="6">
    <location>
        <begin position="32"/>
        <end position="209"/>
    </location>
</feature>
<dbReference type="SUPFAM" id="SSF48179">
    <property type="entry name" value="6-phosphogluconate dehydrogenase C-terminal domain-like"/>
    <property type="match status" value="2"/>
</dbReference>
<dbReference type="InterPro" id="IPR013328">
    <property type="entry name" value="6PGD_dom2"/>
</dbReference>
<reference evidence="7 8" key="1">
    <citation type="journal article" date="2019" name="Nat. Microbiol.">
        <title>Mediterranean grassland soil C-N compound turnover is dependent on rainfall and depth, and is mediated by genomically divergent microorganisms.</title>
        <authorList>
            <person name="Diamond S."/>
            <person name="Andeer P.F."/>
            <person name="Li Z."/>
            <person name="Crits-Christoph A."/>
            <person name="Burstein D."/>
            <person name="Anantharaman K."/>
            <person name="Lane K.R."/>
            <person name="Thomas B.C."/>
            <person name="Pan C."/>
            <person name="Northen T.R."/>
            <person name="Banfield J.F."/>
        </authorList>
    </citation>
    <scope>NUCLEOTIDE SEQUENCE [LARGE SCALE GENOMIC DNA]</scope>
    <source>
        <strain evidence="7">NP_4</strain>
    </source>
</reference>
<dbReference type="InterPro" id="IPR036291">
    <property type="entry name" value="NAD(P)-bd_dom_sf"/>
</dbReference>
<accession>A0A537KL31</accession>
<evidence type="ECO:0000256" key="2">
    <source>
        <dbReference type="ARBA" id="ARBA00009463"/>
    </source>
</evidence>
<dbReference type="InterPro" id="IPR050136">
    <property type="entry name" value="FA_oxidation_alpha_subunit"/>
</dbReference>
<comment type="caution">
    <text evidence="7">The sequence shown here is derived from an EMBL/GenBank/DDBJ whole genome shotgun (WGS) entry which is preliminary data.</text>
</comment>
<dbReference type="GO" id="GO:0006635">
    <property type="term" value="P:fatty acid beta-oxidation"/>
    <property type="evidence" value="ECO:0007669"/>
    <property type="project" value="TreeGrafter"/>
</dbReference>
<organism evidence="7 8">
    <name type="scientific">Candidatus Segetimicrobium genomatis</name>
    <dbReference type="NCBI Taxonomy" id="2569760"/>
    <lineage>
        <taxon>Bacteria</taxon>
        <taxon>Bacillati</taxon>
        <taxon>Candidatus Sysuimicrobiota</taxon>
        <taxon>Candidatus Sysuimicrobiia</taxon>
        <taxon>Candidatus Sysuimicrobiales</taxon>
        <taxon>Candidatus Segetimicrobiaceae</taxon>
        <taxon>Candidatus Segetimicrobium</taxon>
    </lineage>
</organism>
<dbReference type="GO" id="GO:0070403">
    <property type="term" value="F:NAD+ binding"/>
    <property type="evidence" value="ECO:0007669"/>
    <property type="project" value="InterPro"/>
</dbReference>
<evidence type="ECO:0000259" key="6">
    <source>
        <dbReference type="Pfam" id="PF02737"/>
    </source>
</evidence>
<dbReference type="GO" id="GO:0016509">
    <property type="term" value="F:long-chain (3S)-3-hydroxyacyl-CoA dehydrogenase (NAD+) activity"/>
    <property type="evidence" value="ECO:0007669"/>
    <property type="project" value="TreeGrafter"/>
</dbReference>
<evidence type="ECO:0000256" key="3">
    <source>
        <dbReference type="ARBA" id="ARBA00023002"/>
    </source>
</evidence>
<dbReference type="Proteomes" id="UP000319353">
    <property type="component" value="Unassembled WGS sequence"/>
</dbReference>
<dbReference type="Pfam" id="PF00725">
    <property type="entry name" value="3HCDH"/>
    <property type="match status" value="1"/>
</dbReference>
<protein>
    <recommendedName>
        <fullName evidence="9">3-hydroxyacyl-CoA dehydrogenase</fullName>
    </recommendedName>
</protein>
<name>A0A537KL31_9BACT</name>
<comment type="similarity">
    <text evidence="2">Belongs to the 3-hydroxyacyl-CoA dehydrogenase family.</text>
</comment>
<dbReference type="InterPro" id="IPR008927">
    <property type="entry name" value="6-PGluconate_DH-like_C_sf"/>
</dbReference>
<dbReference type="InterPro" id="IPR006108">
    <property type="entry name" value="3HC_DH_C"/>
</dbReference>
<dbReference type="FunFam" id="3.40.50.720:FF:000009">
    <property type="entry name" value="Fatty oxidation complex, alpha subunit"/>
    <property type="match status" value="1"/>
</dbReference>
<dbReference type="Pfam" id="PF02737">
    <property type="entry name" value="3HCDH_N"/>
    <property type="match status" value="1"/>
</dbReference>
<dbReference type="PANTHER" id="PTHR43612">
    <property type="entry name" value="TRIFUNCTIONAL ENZYME SUBUNIT ALPHA"/>
    <property type="match status" value="1"/>
</dbReference>
<comment type="pathway">
    <text evidence="1">Lipid metabolism; butanoate metabolism.</text>
</comment>
<keyword evidence="3" id="KW-0560">Oxidoreductase</keyword>
<feature type="domain" description="3-hydroxyacyl-CoA dehydrogenase C-terminal" evidence="5">
    <location>
        <begin position="212"/>
        <end position="301"/>
    </location>
</feature>
<sequence length="407" mass="43798">MMGPTLGASPGRLPFAPDPVRPAVPPPRTGRVAIVGAGAIGSGIARLLSGLGATAVVVAPRRGGVARATERIHYWYASDVRHGRLSAAEADAGLRNVRVTARYADIEGAEFVIESVPEEVAVKQEVLAAVEAHTSPACIFASNTSSIPLADIAAKASRPHNVIGTHYFWPAQRYQLVEIARAATTSERTLQRTLDLIHWQGKVPLLVRDVPGFFTTRILLVYLNEAVALVTEGASVDEVDNAMQAFGWPMGPFQLMDAIGLDTVRGVHHWVSRHVRDRVTHMESLWPGLEAGLLGREVGAGPTPFDISVRPIWQMINEIGHCLAEGVVASAEDADRGAVLGLGWPPVHQAPLAYARWVGVRNIVEQLQAWARQYGPRFAPSPVLSEWLASVPEPGTRLSSAEVCAPR</sequence>
<dbReference type="AlphaFoldDB" id="A0A537KL31"/>
<dbReference type="Gene3D" id="1.10.1040.10">
    <property type="entry name" value="N-(1-d-carboxylethyl)-l-norvaline Dehydrogenase, domain 2"/>
    <property type="match status" value="2"/>
</dbReference>
<dbReference type="EMBL" id="VBAL01000253">
    <property type="protein sequence ID" value="TMI96480.1"/>
    <property type="molecule type" value="Genomic_DNA"/>
</dbReference>